<evidence type="ECO:0000259" key="12">
    <source>
        <dbReference type="Pfam" id="PF01467"/>
    </source>
</evidence>
<keyword evidence="3" id="KW-0444">Lipid biosynthesis</keyword>
<feature type="domain" description="Cytidyltransferase-like" evidence="12">
    <location>
        <begin position="308"/>
        <end position="419"/>
    </location>
</feature>
<dbReference type="GO" id="GO:0005737">
    <property type="term" value="C:cytoplasm"/>
    <property type="evidence" value="ECO:0007669"/>
    <property type="project" value="TreeGrafter"/>
</dbReference>
<dbReference type="EMBL" id="GL877430">
    <property type="protein sequence ID" value="ELA46881.1"/>
    <property type="molecule type" value="Genomic_DNA"/>
</dbReference>
<organism evidence="13 14">
    <name type="scientific">Vavraia culicis (isolate floridensis)</name>
    <name type="common">Microsporidian parasite</name>
    <dbReference type="NCBI Taxonomy" id="948595"/>
    <lineage>
        <taxon>Eukaryota</taxon>
        <taxon>Fungi</taxon>
        <taxon>Fungi incertae sedis</taxon>
        <taxon>Microsporidia</taxon>
        <taxon>Pleistophoridae</taxon>
        <taxon>Vavraia</taxon>
    </lineage>
</organism>
<dbReference type="RefSeq" id="XP_008074671.1">
    <property type="nucleotide sequence ID" value="XM_008076480.1"/>
</dbReference>
<proteinExistence type="inferred from homology"/>
<dbReference type="GO" id="GO:0004306">
    <property type="term" value="F:ethanolamine-phosphate cytidylyltransferase activity"/>
    <property type="evidence" value="ECO:0007669"/>
    <property type="project" value="UniProtKB-EC"/>
</dbReference>
<evidence type="ECO:0000313" key="13">
    <source>
        <dbReference type="EMBL" id="ELA46881.1"/>
    </source>
</evidence>
<evidence type="ECO:0000256" key="11">
    <source>
        <dbReference type="ARBA" id="ARBA00031473"/>
    </source>
</evidence>
<dbReference type="OrthoDB" id="40021at2759"/>
<evidence type="ECO:0000256" key="5">
    <source>
        <dbReference type="ARBA" id="ARBA00022695"/>
    </source>
</evidence>
<evidence type="ECO:0000256" key="7">
    <source>
        <dbReference type="ARBA" id="ARBA00023209"/>
    </source>
</evidence>
<evidence type="ECO:0000256" key="10">
    <source>
        <dbReference type="ARBA" id="ARBA00024221"/>
    </source>
</evidence>
<dbReference type="UniPathway" id="UPA00558">
    <property type="reaction ID" value="UER00742"/>
</dbReference>
<dbReference type="AlphaFoldDB" id="L2GTB3"/>
<dbReference type="FunCoup" id="L2GTB3">
    <property type="interactions" value="113"/>
</dbReference>
<dbReference type="SUPFAM" id="SSF52374">
    <property type="entry name" value="Nucleotidylyl transferase"/>
    <property type="match status" value="2"/>
</dbReference>
<keyword evidence="7" id="KW-0594">Phospholipid biosynthesis</keyword>
<dbReference type="EC" id="2.7.7.14" evidence="10"/>
<dbReference type="HOGENOM" id="CLU_031246_1_0_1"/>
<dbReference type="NCBIfam" id="TIGR00125">
    <property type="entry name" value="cyt_tran_rel"/>
    <property type="match status" value="2"/>
</dbReference>
<dbReference type="Gene3D" id="3.40.50.620">
    <property type="entry name" value="HUPs"/>
    <property type="match status" value="2"/>
</dbReference>
<dbReference type="PANTHER" id="PTHR45780">
    <property type="entry name" value="ETHANOLAMINE-PHOSPHATE CYTIDYLYLTRANSFERASE"/>
    <property type="match status" value="1"/>
</dbReference>
<feature type="domain" description="Cytidyltransferase-like" evidence="12">
    <location>
        <begin position="114"/>
        <end position="236"/>
    </location>
</feature>
<keyword evidence="6" id="KW-0443">Lipid metabolism</keyword>
<evidence type="ECO:0000256" key="2">
    <source>
        <dbReference type="ARBA" id="ARBA00010101"/>
    </source>
</evidence>
<dbReference type="InterPro" id="IPR014729">
    <property type="entry name" value="Rossmann-like_a/b/a_fold"/>
</dbReference>
<keyword evidence="5" id="KW-0548">Nucleotidyltransferase</keyword>
<comment type="similarity">
    <text evidence="2">Belongs to the cytidylyltransferase family.</text>
</comment>
<evidence type="ECO:0000256" key="1">
    <source>
        <dbReference type="ARBA" id="ARBA00005189"/>
    </source>
</evidence>
<accession>L2GTB3</accession>
<evidence type="ECO:0000256" key="9">
    <source>
        <dbReference type="ARBA" id="ARBA00024191"/>
    </source>
</evidence>
<keyword evidence="4" id="KW-0808">Transferase</keyword>
<dbReference type="PANTHER" id="PTHR45780:SF2">
    <property type="entry name" value="ETHANOLAMINE-PHOSPHATE CYTIDYLYLTRANSFERASE"/>
    <property type="match status" value="1"/>
</dbReference>
<reference evidence="14" key="1">
    <citation type="submission" date="2011-03" db="EMBL/GenBank/DDBJ databases">
        <title>The genome sequence of Vavraia culicis strain floridensis.</title>
        <authorList>
            <consortium name="The Broad Institute Genome Sequencing Platform"/>
            <person name="Cuomo C."/>
            <person name="Becnel J."/>
            <person name="Sanscrainte N."/>
            <person name="Young S.K."/>
            <person name="Zeng Q."/>
            <person name="Gargeya S."/>
            <person name="Fitzgerald M."/>
            <person name="Haas B."/>
            <person name="Abouelleil A."/>
            <person name="Alvarado L."/>
            <person name="Arachchi H.M."/>
            <person name="Berlin A."/>
            <person name="Chapman S.B."/>
            <person name="Gearin G."/>
            <person name="Goldberg J."/>
            <person name="Griggs A."/>
            <person name="Gujja S."/>
            <person name="Hansen M."/>
            <person name="Heiman D."/>
            <person name="Howarth C."/>
            <person name="Larimer J."/>
            <person name="Lui A."/>
            <person name="MacDonald P.J.P."/>
            <person name="McCowen C."/>
            <person name="Montmayeur A."/>
            <person name="Murphy C."/>
            <person name="Neiman D."/>
            <person name="Pearson M."/>
            <person name="Priest M."/>
            <person name="Roberts A."/>
            <person name="Saif S."/>
            <person name="Shea T."/>
            <person name="Sisk P."/>
            <person name="Stolte C."/>
            <person name="Sykes S."/>
            <person name="Wortman J."/>
            <person name="Nusbaum C."/>
            <person name="Birren B."/>
        </authorList>
    </citation>
    <scope>NUCLEOTIDE SEQUENCE [LARGE SCALE GENOMIC DNA]</scope>
    <source>
        <strain evidence="14">floridensis</strain>
    </source>
</reference>
<dbReference type="Proteomes" id="UP000011081">
    <property type="component" value="Unassembled WGS sequence"/>
</dbReference>
<comment type="pathway">
    <text evidence="1">Lipid metabolism.</text>
</comment>
<dbReference type="GO" id="GO:0006646">
    <property type="term" value="P:phosphatidylethanolamine biosynthetic process"/>
    <property type="evidence" value="ECO:0007669"/>
    <property type="project" value="UniProtKB-UniPathway"/>
</dbReference>
<evidence type="ECO:0000313" key="14">
    <source>
        <dbReference type="Proteomes" id="UP000011081"/>
    </source>
</evidence>
<dbReference type="OMA" id="FESNNWV"/>
<dbReference type="InterPro" id="IPR044608">
    <property type="entry name" value="Ect1/PCYT2"/>
</dbReference>
<dbReference type="InterPro" id="IPR004821">
    <property type="entry name" value="Cyt_trans-like"/>
</dbReference>
<evidence type="ECO:0000256" key="3">
    <source>
        <dbReference type="ARBA" id="ARBA00022516"/>
    </source>
</evidence>
<name>L2GTB3_VAVCU</name>
<dbReference type="VEuPathDB" id="MicrosporidiaDB:VCUG_01655"/>
<sequence length="448" mass="50018">MPIPVQRSVQLNAAHSVSAQPAGPDRHSKRTREIPLIHPYFLISLEIMTCLSPYYFSQQGISNRCVVVWAGLLLLRASTLSLLQVHMTGNGTYLACSGVIIEKMVALPRMKKIWTDGCFDLFHFGHSNVLRQAKELGSYLVAGVHSSVEITQNKGLPVMNDDERYFIVQSCRWVDEVYPDAPFITSCDLVLSKGIDLVVHGNDSIENADGVDCYGEAKARGIFKTVERTLHISTTGLVGRMLLRRRSNGNWNGAENSVSLEPGVSTALQSSVPVKSGVDDEGNRQVYLKGLLEKYEIPERRNKGKVVYIDGTFDLFHAGHASILKKCRENGWYTILGLFNQSTSHKLKRVSPIMSLVERELCVSACKYVSKIIRGAPLVPDKDFIRHHGIDIIVCGANDTSLDNYHLVRDMIELKIVGSDFPELTSTSIIQRIIGNYYGYQERNSKRC</sequence>
<protein>
    <recommendedName>
        <fullName evidence="10">ethanolamine-phosphate cytidylyltransferase</fullName>
        <ecNumber evidence="10">2.7.7.14</ecNumber>
    </recommendedName>
    <alternativeName>
        <fullName evidence="11">CTP:phosphoethanolamine cytidylyltransferase</fullName>
    </alternativeName>
</protein>
<keyword evidence="14" id="KW-1185">Reference proteome</keyword>
<evidence type="ECO:0000256" key="8">
    <source>
        <dbReference type="ARBA" id="ARBA00023264"/>
    </source>
</evidence>
<comment type="pathway">
    <text evidence="9">Phospholipid metabolism; phosphatidylethanolamine biosynthesis; phosphatidylethanolamine from ethanolamine: step 2/3.</text>
</comment>
<evidence type="ECO:0000256" key="4">
    <source>
        <dbReference type="ARBA" id="ARBA00022679"/>
    </source>
</evidence>
<gene>
    <name evidence="13" type="ORF">VCUG_01655</name>
</gene>
<evidence type="ECO:0000256" key="6">
    <source>
        <dbReference type="ARBA" id="ARBA00023098"/>
    </source>
</evidence>
<dbReference type="Pfam" id="PF01467">
    <property type="entry name" value="CTP_transf_like"/>
    <property type="match status" value="2"/>
</dbReference>
<keyword evidence="8" id="KW-1208">Phospholipid metabolism</keyword>
<dbReference type="GeneID" id="19879529"/>
<dbReference type="STRING" id="948595.L2GTB3"/>
<dbReference type="InParanoid" id="L2GTB3"/>